<feature type="domain" description="Peptidase M24 C-terminal" evidence="2">
    <location>
        <begin position="39"/>
        <end position="96"/>
    </location>
</feature>
<dbReference type="InterPro" id="IPR000994">
    <property type="entry name" value="Pept_M24"/>
</dbReference>
<dbReference type="BioCyc" id="PSYR875330:G11XH-4890-MONOMER"/>
<dbReference type="PANTHER" id="PTHR43763">
    <property type="entry name" value="XAA-PRO AMINOPEPTIDASE 1"/>
    <property type="match status" value="1"/>
</dbReference>
<dbReference type="Pfam" id="PF00557">
    <property type="entry name" value="Peptidase_M24"/>
    <property type="match status" value="1"/>
</dbReference>
<reference evidence="3 4" key="1">
    <citation type="journal article" date="2011" name="PLoS Pathog.">
        <title>Dynamic evolution of pathogenicity revealed by sequencing and comparative genomics of 19 Pseudomonas syringae isolates.</title>
        <authorList>
            <person name="Baltrus D.A."/>
            <person name="Nishimura M.T."/>
            <person name="Romanchuk A."/>
            <person name="Chang J.H."/>
            <person name="Mukhtar M.S."/>
            <person name="Cherkis K."/>
            <person name="Roach J."/>
            <person name="Grant S.R."/>
            <person name="Jones C.D."/>
            <person name="Dangl J.L."/>
        </authorList>
    </citation>
    <scope>NUCLEOTIDE SEQUENCE [LARGE SCALE GENOMIC DNA]</scope>
    <source>
        <strain evidence="4">race 4</strain>
    </source>
</reference>
<evidence type="ECO:0000259" key="1">
    <source>
        <dbReference type="Pfam" id="PF00557"/>
    </source>
</evidence>
<dbReference type="Proteomes" id="UP000005466">
    <property type="component" value="Unassembled WGS sequence"/>
</dbReference>
<dbReference type="EMBL" id="ADWY01001238">
    <property type="protein sequence ID" value="EGH16424.1"/>
    <property type="molecule type" value="Genomic_DNA"/>
</dbReference>
<proteinExistence type="predicted"/>
<feature type="domain" description="Peptidase M24" evidence="1">
    <location>
        <begin position="2"/>
        <end position="28"/>
    </location>
</feature>
<evidence type="ECO:0000313" key="3">
    <source>
        <dbReference type="EMBL" id="EGH16424.1"/>
    </source>
</evidence>
<dbReference type="Gene3D" id="3.90.230.10">
    <property type="entry name" value="Creatinase/methionine aminopeptidase superfamily"/>
    <property type="match status" value="1"/>
</dbReference>
<dbReference type="PANTHER" id="PTHR43763:SF6">
    <property type="entry name" value="XAA-PRO AMINOPEPTIDASE 1"/>
    <property type="match status" value="1"/>
</dbReference>
<evidence type="ECO:0000313" key="4">
    <source>
        <dbReference type="Proteomes" id="UP000005466"/>
    </source>
</evidence>
<protein>
    <submittedName>
        <fullName evidence="3">Peptidase, M24 family protein</fullName>
    </submittedName>
</protein>
<dbReference type="AlphaFoldDB" id="F3CAY2"/>
<name>F3CAY2_PSESG</name>
<dbReference type="SUPFAM" id="SSF55920">
    <property type="entry name" value="Creatinase/aminopeptidase"/>
    <property type="match status" value="1"/>
</dbReference>
<dbReference type="InterPro" id="IPR050422">
    <property type="entry name" value="X-Pro_aminopeptidase_P"/>
</dbReference>
<sequence length="99" mass="11272">MLPGMITSIEPGTYRPGRWGVRIENLVINQEAGTTEFGEFLRFETLTLCPIDTRCIEVSMLNEEERTWLNDYHAHVLARLSPLLQGTALLWLQARTVAV</sequence>
<comment type="caution">
    <text evidence="3">The sequence shown here is derived from an EMBL/GenBank/DDBJ whole genome shotgun (WGS) entry which is preliminary data.</text>
</comment>
<dbReference type="HOGENOM" id="CLU_011781_3_3_6"/>
<dbReference type="InterPro" id="IPR036005">
    <property type="entry name" value="Creatinase/aminopeptidase-like"/>
</dbReference>
<dbReference type="InterPro" id="IPR032416">
    <property type="entry name" value="Peptidase_M24_C"/>
</dbReference>
<dbReference type="PATRIC" id="fig|875330.6.peg.4335"/>
<evidence type="ECO:0000259" key="2">
    <source>
        <dbReference type="Pfam" id="PF16188"/>
    </source>
</evidence>
<dbReference type="Pfam" id="PF16188">
    <property type="entry name" value="Peptidase_M24_C"/>
    <property type="match status" value="1"/>
</dbReference>
<organism evidence="3 4">
    <name type="scientific">Pseudomonas savastanoi pv. glycinea str. race 4</name>
    <dbReference type="NCBI Taxonomy" id="875330"/>
    <lineage>
        <taxon>Bacteria</taxon>
        <taxon>Pseudomonadati</taxon>
        <taxon>Pseudomonadota</taxon>
        <taxon>Gammaproteobacteria</taxon>
        <taxon>Pseudomonadales</taxon>
        <taxon>Pseudomonadaceae</taxon>
        <taxon>Pseudomonas</taxon>
    </lineage>
</organism>
<accession>F3CAY2</accession>
<gene>
    <name evidence="3" type="ORF">Pgy4_25560</name>
</gene>